<reference evidence="3" key="1">
    <citation type="journal article" date="2021" name="Nat. Commun.">
        <title>Genetic determinants of endophytism in the Arabidopsis root mycobiome.</title>
        <authorList>
            <person name="Mesny F."/>
            <person name="Miyauchi S."/>
            <person name="Thiergart T."/>
            <person name="Pickel B."/>
            <person name="Atanasova L."/>
            <person name="Karlsson M."/>
            <person name="Huettel B."/>
            <person name="Barry K.W."/>
            <person name="Haridas S."/>
            <person name="Chen C."/>
            <person name="Bauer D."/>
            <person name="Andreopoulos W."/>
            <person name="Pangilinan J."/>
            <person name="LaButti K."/>
            <person name="Riley R."/>
            <person name="Lipzen A."/>
            <person name="Clum A."/>
            <person name="Drula E."/>
            <person name="Henrissat B."/>
            <person name="Kohler A."/>
            <person name="Grigoriev I.V."/>
            <person name="Martin F.M."/>
            <person name="Hacquard S."/>
        </authorList>
    </citation>
    <scope>NUCLEOTIDE SEQUENCE</scope>
    <source>
        <strain evidence="3">MPI-CAGE-AT-0016</strain>
    </source>
</reference>
<comment type="caution">
    <text evidence="3">The sequence shown here is derived from an EMBL/GenBank/DDBJ whole genome shotgun (WGS) entry which is preliminary data.</text>
</comment>
<dbReference type="PANTHER" id="PTHR10758">
    <property type="entry name" value="26S PROTEASOME NON-ATPASE REGULATORY SUBUNIT 3/COP9 SIGNALOSOME COMPLEX SUBUNIT 3"/>
    <property type="match status" value="1"/>
</dbReference>
<dbReference type="EMBL" id="JAGPXD010000004">
    <property type="protein sequence ID" value="KAH7358459.1"/>
    <property type="molecule type" value="Genomic_DNA"/>
</dbReference>
<evidence type="ECO:0000313" key="4">
    <source>
        <dbReference type="Proteomes" id="UP000813385"/>
    </source>
</evidence>
<feature type="domain" description="COP9 signalosome complex subunit 3 N-terminal helical repeats" evidence="2">
    <location>
        <begin position="49"/>
        <end position="190"/>
    </location>
</feature>
<dbReference type="GO" id="GO:0008180">
    <property type="term" value="C:COP9 signalosome"/>
    <property type="evidence" value="ECO:0007669"/>
    <property type="project" value="TreeGrafter"/>
</dbReference>
<organism evidence="3 4">
    <name type="scientific">Plectosphaerella cucumerina</name>
    <dbReference type="NCBI Taxonomy" id="40658"/>
    <lineage>
        <taxon>Eukaryota</taxon>
        <taxon>Fungi</taxon>
        <taxon>Dikarya</taxon>
        <taxon>Ascomycota</taxon>
        <taxon>Pezizomycotina</taxon>
        <taxon>Sordariomycetes</taxon>
        <taxon>Hypocreomycetidae</taxon>
        <taxon>Glomerellales</taxon>
        <taxon>Plectosphaerellaceae</taxon>
        <taxon>Plectosphaerella</taxon>
    </lineage>
</organism>
<dbReference type="OrthoDB" id="29061at2759"/>
<proteinExistence type="predicted"/>
<dbReference type="GO" id="GO:0006511">
    <property type="term" value="P:ubiquitin-dependent protein catabolic process"/>
    <property type="evidence" value="ECO:0007669"/>
    <property type="project" value="TreeGrafter"/>
</dbReference>
<evidence type="ECO:0000259" key="2">
    <source>
        <dbReference type="Pfam" id="PF22788"/>
    </source>
</evidence>
<dbReference type="InterPro" id="IPR055089">
    <property type="entry name" value="COP9_N"/>
</dbReference>
<keyword evidence="1" id="KW-0963">Cytoplasm</keyword>
<dbReference type="Pfam" id="PF22788">
    <property type="entry name" value="COP9_hel_rpt"/>
    <property type="match status" value="2"/>
</dbReference>
<dbReference type="InterPro" id="IPR050756">
    <property type="entry name" value="CSN3"/>
</dbReference>
<protein>
    <recommendedName>
        <fullName evidence="2">COP9 signalosome complex subunit 3 N-terminal helical repeats domain-containing protein</fullName>
    </recommendedName>
</protein>
<evidence type="ECO:0000313" key="3">
    <source>
        <dbReference type="EMBL" id="KAH7358459.1"/>
    </source>
</evidence>
<gene>
    <name evidence="3" type="ORF">B0T11DRAFT_340749</name>
</gene>
<accession>A0A8K0X1A1</accession>
<feature type="domain" description="COP9 signalosome complex subunit 3 N-terminal helical repeats" evidence="2">
    <location>
        <begin position="216"/>
        <end position="281"/>
    </location>
</feature>
<evidence type="ECO:0000256" key="1">
    <source>
        <dbReference type="ARBA" id="ARBA00022490"/>
    </source>
</evidence>
<sequence length="488" mass="54224">MANIDQILLAFPPDYHATLSDEKYDEAAKQFLEQLKYMVDEKSTLFVASAPQLVQLLDPSLNSISTLLLINRLKDLADGASPITRPELTQLVVRFLESFDGRQIRYVGDLYLELIHELVKCKWVPGPQAVGLLASAILRIDPTSQMLTSSHCHLAELAYESRQFEAALPVIGIPYVYVPGMKNQTDPQHFGDSGASPAAFISTRTNLTENLSKDAIMKYDTTCGMIFADLGRWKDAHAAFSRVVAFPSRDGSVILAMASAYKKMVFSSLLAYGRLAPLPHVHGATPKQYQTAAKAYHDVANVFMHENVEKLKNEVYKYSQEWSEDGNVALVQLVMEGYQKWQIIALGDIYSKISISEVRELTKSAVTGKRLPTDEAVETLIVGMISTGLLNGVVMTHTDGKKYLSFLPQGGEITESEFAAELKRSVARMQALAKIVQSTDTRLLTHKDHIKFIHRELKQTDADSHMDAGFGFDQSIEDEDLMVGISQD</sequence>
<name>A0A8K0X1A1_9PEZI</name>
<dbReference type="Proteomes" id="UP000813385">
    <property type="component" value="Unassembled WGS sequence"/>
</dbReference>
<keyword evidence="4" id="KW-1185">Reference proteome</keyword>
<dbReference type="PANTHER" id="PTHR10758:SF1">
    <property type="entry name" value="COP9 SIGNALOSOME COMPLEX SUBUNIT 3"/>
    <property type="match status" value="1"/>
</dbReference>
<dbReference type="AlphaFoldDB" id="A0A8K0X1A1"/>